<gene>
    <name evidence="5" type="ORF">BEL07_11345</name>
</gene>
<dbReference type="PANTHER" id="PTHR43004">
    <property type="entry name" value="TRK SYSTEM POTASSIUM UPTAKE PROTEIN"/>
    <property type="match status" value="1"/>
</dbReference>
<evidence type="ECO:0000259" key="4">
    <source>
        <dbReference type="Pfam" id="PF01494"/>
    </source>
</evidence>
<comment type="cofactor">
    <cofactor evidence="1">
        <name>FAD</name>
        <dbReference type="ChEBI" id="CHEBI:57692"/>
    </cofactor>
</comment>
<dbReference type="AlphaFoldDB" id="A0A1E8Q5A2"/>
<dbReference type="InterPro" id="IPR002938">
    <property type="entry name" value="FAD-bd"/>
</dbReference>
<keyword evidence="2" id="KW-0285">Flavoprotein</keyword>
<dbReference type="Gene3D" id="3.30.70.2450">
    <property type="match status" value="1"/>
</dbReference>
<feature type="domain" description="FAD-binding" evidence="4">
    <location>
        <begin position="7"/>
        <end position="343"/>
    </location>
</feature>
<accession>A0A1E8Q5A2</accession>
<dbReference type="Gene3D" id="3.40.30.120">
    <property type="match status" value="1"/>
</dbReference>
<dbReference type="InterPro" id="IPR050641">
    <property type="entry name" value="RIFMO-like"/>
</dbReference>
<dbReference type="PANTHER" id="PTHR43004:SF19">
    <property type="entry name" value="BINDING MONOOXYGENASE, PUTATIVE (JCVI)-RELATED"/>
    <property type="match status" value="1"/>
</dbReference>
<dbReference type="Proteomes" id="UP000178953">
    <property type="component" value="Unassembled WGS sequence"/>
</dbReference>
<evidence type="ECO:0000256" key="2">
    <source>
        <dbReference type="ARBA" id="ARBA00022630"/>
    </source>
</evidence>
<evidence type="ECO:0000313" key="5">
    <source>
        <dbReference type="EMBL" id="OFJ53655.1"/>
    </source>
</evidence>
<evidence type="ECO:0000256" key="1">
    <source>
        <dbReference type="ARBA" id="ARBA00001974"/>
    </source>
</evidence>
<evidence type="ECO:0000256" key="3">
    <source>
        <dbReference type="ARBA" id="ARBA00022827"/>
    </source>
</evidence>
<dbReference type="Pfam" id="PF01494">
    <property type="entry name" value="FAD_binding_3"/>
    <property type="match status" value="1"/>
</dbReference>
<dbReference type="Gene3D" id="3.50.50.60">
    <property type="entry name" value="FAD/NAD(P)-binding domain"/>
    <property type="match status" value="1"/>
</dbReference>
<name>A0A1E8Q5A2_9MYCO</name>
<reference evidence="5 6" key="1">
    <citation type="submission" date="2016-09" db="EMBL/GenBank/DDBJ databases">
        <title>genome sequence of Mycobacterium sp. 739 SCH.</title>
        <authorList>
            <person name="Greninger A.L."/>
            <person name="Qin X."/>
            <person name="Jerome K."/>
            <person name="Vora S."/>
            <person name="Quinn K."/>
        </authorList>
    </citation>
    <scope>NUCLEOTIDE SEQUENCE [LARGE SCALE GENOMIC DNA]</scope>
    <source>
        <strain evidence="5 6">SCH</strain>
    </source>
</reference>
<comment type="caution">
    <text evidence="5">The sequence shown here is derived from an EMBL/GenBank/DDBJ whole genome shotgun (WGS) entry which is preliminary data.</text>
</comment>
<dbReference type="RefSeq" id="WP_070353201.1">
    <property type="nucleotide sequence ID" value="NZ_CP043474.1"/>
</dbReference>
<organism evidence="5 6">
    <name type="scientific">Mycolicibacterium grossiae</name>
    <dbReference type="NCBI Taxonomy" id="1552759"/>
    <lineage>
        <taxon>Bacteria</taxon>
        <taxon>Bacillati</taxon>
        <taxon>Actinomycetota</taxon>
        <taxon>Actinomycetes</taxon>
        <taxon>Mycobacteriales</taxon>
        <taxon>Mycobacteriaceae</taxon>
        <taxon>Mycolicibacterium</taxon>
    </lineage>
</organism>
<keyword evidence="6" id="KW-1185">Reference proteome</keyword>
<protein>
    <submittedName>
        <fullName evidence="5">2-polyprenyl-6-methoxyphenol hydroxylase</fullName>
    </submittedName>
</protein>
<dbReference type="InterPro" id="IPR036188">
    <property type="entry name" value="FAD/NAD-bd_sf"/>
</dbReference>
<dbReference type="Pfam" id="PF21274">
    <property type="entry name" value="Rng_hyd_C"/>
    <property type="match status" value="1"/>
</dbReference>
<dbReference type="OrthoDB" id="8670884at2"/>
<evidence type="ECO:0000313" key="6">
    <source>
        <dbReference type="Proteomes" id="UP000178953"/>
    </source>
</evidence>
<sequence length="518" mass="55505">MAAHADHPVLVVGAGPTGLTAALELARLGVPVRIVDRATAPSTTSRALGVQARTLELLRPRGISDAMLPLGNRVRATALHAGGRRIAAIELHRMHSEYDFVLMLAQSQTERLLAERATALGVDVERGVAFESLEQDGDGVTVVLRHVDGRAETVAASYVIAADGSHSPVRKHLGLGFSGRAIDQDYVLGDVCLDADIANDQLSIFLARRGFLAVFPMGGRRFRFMATDPDHVTGDAAEPSLGDIQALYDRTVHVTAKCTALQWSSRFRINSRHMDTLRAGRVFFGGDAAHVHSPAGGQGMNAGIQDMLNLCWKLAMVRRGLARPELLDTYESDRLPVIRDLVAMTERATTVFNSTHPLAHAALVALAPRVLARDAVQRKAAPRLGQLSASYRGQRLAEGGGRLGSLRAGDRVPDSTLPEGRLYDLLAPAALTVVHSGIDGIAAAVAPWAGAVDVRQASLPDEVAPAPAWLLMRPDGYLAAAGTAGDLDRLRAWLARWCRRYDDATQRHSVSVRLASPA</sequence>
<dbReference type="GO" id="GO:0016709">
    <property type="term" value="F:oxidoreductase activity, acting on paired donors, with incorporation or reduction of molecular oxygen, NAD(P)H as one donor, and incorporation of one atom of oxygen"/>
    <property type="evidence" value="ECO:0007669"/>
    <property type="project" value="UniProtKB-ARBA"/>
</dbReference>
<dbReference type="EMBL" id="MCHX01000022">
    <property type="protein sequence ID" value="OFJ53655.1"/>
    <property type="molecule type" value="Genomic_DNA"/>
</dbReference>
<dbReference type="PRINTS" id="PR00420">
    <property type="entry name" value="RNGMNOXGNASE"/>
</dbReference>
<proteinExistence type="predicted"/>
<dbReference type="SUPFAM" id="SSF51905">
    <property type="entry name" value="FAD/NAD(P)-binding domain"/>
    <property type="match status" value="1"/>
</dbReference>
<dbReference type="GO" id="GO:0071949">
    <property type="term" value="F:FAD binding"/>
    <property type="evidence" value="ECO:0007669"/>
    <property type="project" value="InterPro"/>
</dbReference>
<keyword evidence="3" id="KW-0274">FAD</keyword>